<dbReference type="InterPro" id="IPR001387">
    <property type="entry name" value="Cro/C1-type_HTH"/>
</dbReference>
<dbReference type="PANTHER" id="PTHR46797:SF2">
    <property type="entry name" value="TRANSCRIPTIONAL REGULATOR"/>
    <property type="match status" value="1"/>
</dbReference>
<dbReference type="InterPro" id="IPR050807">
    <property type="entry name" value="TransReg_Diox_bact_type"/>
</dbReference>
<comment type="caution">
    <text evidence="3">The sequence shown here is derived from an EMBL/GenBank/DDBJ whole genome shotgun (WGS) entry which is preliminary data.</text>
</comment>
<dbReference type="Pfam" id="PF01381">
    <property type="entry name" value="HTH_3"/>
    <property type="match status" value="1"/>
</dbReference>
<evidence type="ECO:0000313" key="3">
    <source>
        <dbReference type="EMBL" id="MBM6940917.1"/>
    </source>
</evidence>
<dbReference type="PANTHER" id="PTHR46797">
    <property type="entry name" value="HTH-TYPE TRANSCRIPTIONAL REGULATOR"/>
    <property type="match status" value="1"/>
</dbReference>
<dbReference type="EMBL" id="JACJKU010000047">
    <property type="protein sequence ID" value="MBM6940917.1"/>
    <property type="molecule type" value="Genomic_DNA"/>
</dbReference>
<gene>
    <name evidence="3" type="ORF">H5975_05405</name>
</gene>
<dbReference type="InterPro" id="IPR010982">
    <property type="entry name" value="Lambda_DNA-bd_dom_sf"/>
</dbReference>
<dbReference type="Proteomes" id="UP000785625">
    <property type="component" value="Unassembled WGS sequence"/>
</dbReference>
<organism evidence="3 4">
    <name type="scientific">Limosilactobacillus coleohominis</name>
    <dbReference type="NCBI Taxonomy" id="181675"/>
    <lineage>
        <taxon>Bacteria</taxon>
        <taxon>Bacillati</taxon>
        <taxon>Bacillota</taxon>
        <taxon>Bacilli</taxon>
        <taxon>Lactobacillales</taxon>
        <taxon>Lactobacillaceae</taxon>
        <taxon>Limosilactobacillus</taxon>
    </lineage>
</organism>
<name>A0ABS2GXA3_9LACO</name>
<dbReference type="SMART" id="SM00530">
    <property type="entry name" value="HTH_XRE"/>
    <property type="match status" value="1"/>
</dbReference>
<sequence length="111" mass="12548">MEFNLGDNIRAARTKQNLTQEKLAELSGLSLNFISSLERTNTSSISIKNAYKIADALGVPLTDLLSNSDKDKVDYPVTQRLNHMLLNLPKDLAENYSTEFINILRIHNEQK</sequence>
<evidence type="ECO:0000313" key="4">
    <source>
        <dbReference type="Proteomes" id="UP000785625"/>
    </source>
</evidence>
<feature type="domain" description="HTH cro/C1-type" evidence="2">
    <location>
        <begin position="9"/>
        <end position="64"/>
    </location>
</feature>
<evidence type="ECO:0000256" key="1">
    <source>
        <dbReference type="ARBA" id="ARBA00023125"/>
    </source>
</evidence>
<dbReference type="PROSITE" id="PS50943">
    <property type="entry name" value="HTH_CROC1"/>
    <property type="match status" value="1"/>
</dbReference>
<reference evidence="3 4" key="1">
    <citation type="journal article" date="2021" name="Sci. Rep.">
        <title>The distribution of antibiotic resistance genes in chicken gut microbiota commensals.</title>
        <authorList>
            <person name="Juricova H."/>
            <person name="Matiasovicova J."/>
            <person name="Kubasova T."/>
            <person name="Cejkova D."/>
            <person name="Rychlik I."/>
        </authorList>
    </citation>
    <scope>NUCLEOTIDE SEQUENCE [LARGE SCALE GENOMIC DNA]</scope>
    <source>
        <strain evidence="3 4">An574</strain>
    </source>
</reference>
<dbReference type="RefSeq" id="WP_204785203.1">
    <property type="nucleotide sequence ID" value="NZ_JACJKU010000047.1"/>
</dbReference>
<dbReference type="Gene3D" id="1.10.260.40">
    <property type="entry name" value="lambda repressor-like DNA-binding domains"/>
    <property type="match status" value="1"/>
</dbReference>
<keyword evidence="4" id="KW-1185">Reference proteome</keyword>
<protein>
    <submittedName>
        <fullName evidence="3">Helix-turn-helix transcriptional regulator</fullName>
    </submittedName>
</protein>
<evidence type="ECO:0000259" key="2">
    <source>
        <dbReference type="PROSITE" id="PS50943"/>
    </source>
</evidence>
<keyword evidence="1" id="KW-0238">DNA-binding</keyword>
<proteinExistence type="predicted"/>
<accession>A0ABS2GXA3</accession>
<dbReference type="SUPFAM" id="SSF47413">
    <property type="entry name" value="lambda repressor-like DNA-binding domains"/>
    <property type="match status" value="1"/>
</dbReference>
<dbReference type="CDD" id="cd00093">
    <property type="entry name" value="HTH_XRE"/>
    <property type="match status" value="1"/>
</dbReference>